<sequence length="339" mass="39099">MRNHNGLTPLDLCRHGTTFRHQQLTQILNKLIKEPMDQKPKESYGMYYWTLLLPSVCGAVILLVAAALGGYGGIFCTLLFPWLARNILSQYHRSLVCSRLPNPVYVGTLAAGIFHSFTCFYFKILPTIWSITAVLHVSVVHFSVLLWMFWKVLTKDPGQLQQRDADPRFSSIMSLMAANQSPSKFCIYCEIFQPDRCKHCRLCNMCVLEYDHHCLFLNHCVGRNNHRFFIVFILNLAVAHLIFLFSAVYYLLIKYSGQPSWTAVAATEAWVLVLTTMNVFTLIWECWLLKEQFEAISMGTTTYFKGCQRSQRPLLQRWVTVFSFLLEGKRTQPRSSIVI</sequence>
<protein>
    <recommendedName>
        <fullName evidence="7">Palmitoyltransferase</fullName>
        <ecNumber evidence="7">2.3.1.225</ecNumber>
    </recommendedName>
</protein>
<accession>A0AAD7X1Z6</accession>
<dbReference type="Proteomes" id="UP001221898">
    <property type="component" value="Unassembled WGS sequence"/>
</dbReference>
<feature type="transmembrane region" description="Helical" evidence="7">
    <location>
        <begin position="51"/>
        <end position="84"/>
    </location>
</feature>
<dbReference type="PANTHER" id="PTHR22883">
    <property type="entry name" value="ZINC FINGER DHHC DOMAIN CONTAINING PROTEIN"/>
    <property type="match status" value="1"/>
</dbReference>
<dbReference type="GO" id="GO:0006612">
    <property type="term" value="P:protein targeting to membrane"/>
    <property type="evidence" value="ECO:0007669"/>
    <property type="project" value="TreeGrafter"/>
</dbReference>
<comment type="domain">
    <text evidence="7">The DHHC domain is required for palmitoyltransferase activity.</text>
</comment>
<keyword evidence="4 7" id="KW-1133">Transmembrane helix</keyword>
<dbReference type="GO" id="GO:0019706">
    <property type="term" value="F:protein-cysteine S-palmitoyltransferase activity"/>
    <property type="evidence" value="ECO:0007669"/>
    <property type="project" value="UniProtKB-EC"/>
</dbReference>
<comment type="catalytic activity">
    <reaction evidence="7">
        <text>L-cysteinyl-[protein] + hexadecanoyl-CoA = S-hexadecanoyl-L-cysteinyl-[protein] + CoA</text>
        <dbReference type="Rhea" id="RHEA:36683"/>
        <dbReference type="Rhea" id="RHEA-COMP:10131"/>
        <dbReference type="Rhea" id="RHEA-COMP:11032"/>
        <dbReference type="ChEBI" id="CHEBI:29950"/>
        <dbReference type="ChEBI" id="CHEBI:57287"/>
        <dbReference type="ChEBI" id="CHEBI:57379"/>
        <dbReference type="ChEBI" id="CHEBI:74151"/>
        <dbReference type="EC" id="2.3.1.225"/>
    </reaction>
</comment>
<reference evidence="9" key="1">
    <citation type="journal article" date="2023" name="Science">
        <title>Genome structures resolve the early diversification of teleost fishes.</title>
        <authorList>
            <person name="Parey E."/>
            <person name="Louis A."/>
            <person name="Montfort J."/>
            <person name="Bouchez O."/>
            <person name="Roques C."/>
            <person name="Iampietro C."/>
            <person name="Lluch J."/>
            <person name="Castinel A."/>
            <person name="Donnadieu C."/>
            <person name="Desvignes T."/>
            <person name="Floi Bucao C."/>
            <person name="Jouanno E."/>
            <person name="Wen M."/>
            <person name="Mejri S."/>
            <person name="Dirks R."/>
            <person name="Jansen H."/>
            <person name="Henkel C."/>
            <person name="Chen W.J."/>
            <person name="Zahm M."/>
            <person name="Cabau C."/>
            <person name="Klopp C."/>
            <person name="Thompson A.W."/>
            <person name="Robinson-Rechavi M."/>
            <person name="Braasch I."/>
            <person name="Lecointre G."/>
            <person name="Bobe J."/>
            <person name="Postlethwait J.H."/>
            <person name="Berthelot C."/>
            <person name="Roest Crollius H."/>
            <person name="Guiguen Y."/>
        </authorList>
    </citation>
    <scope>NUCLEOTIDE SEQUENCE</scope>
    <source>
        <strain evidence="9">NC1722</strain>
    </source>
</reference>
<feature type="domain" description="Palmitoyltransferase DHHC" evidence="8">
    <location>
        <begin position="181"/>
        <end position="303"/>
    </location>
</feature>
<gene>
    <name evidence="9" type="ORF">AAFF_G00138750</name>
</gene>
<feature type="transmembrane region" description="Helical" evidence="7">
    <location>
        <begin position="228"/>
        <end position="249"/>
    </location>
</feature>
<evidence type="ECO:0000313" key="9">
    <source>
        <dbReference type="EMBL" id="KAJ8418166.1"/>
    </source>
</evidence>
<evidence type="ECO:0000256" key="3">
    <source>
        <dbReference type="ARBA" id="ARBA00022692"/>
    </source>
</evidence>
<dbReference type="PROSITE" id="PS50216">
    <property type="entry name" value="DHHC"/>
    <property type="match status" value="1"/>
</dbReference>
<dbReference type="GO" id="GO:0016020">
    <property type="term" value="C:membrane"/>
    <property type="evidence" value="ECO:0007669"/>
    <property type="project" value="UniProtKB-SubCell"/>
</dbReference>
<keyword evidence="10" id="KW-1185">Reference proteome</keyword>
<dbReference type="InterPro" id="IPR039859">
    <property type="entry name" value="PFA4/ZDH16/20/ERF2-like"/>
</dbReference>
<evidence type="ECO:0000256" key="5">
    <source>
        <dbReference type="ARBA" id="ARBA00023136"/>
    </source>
</evidence>
<evidence type="ECO:0000256" key="4">
    <source>
        <dbReference type="ARBA" id="ARBA00022989"/>
    </source>
</evidence>
<name>A0AAD7X1Z6_9TELE</name>
<comment type="subcellular location">
    <subcellularLocation>
        <location evidence="1">Membrane</location>
        <topology evidence="1">Multi-pass membrane protein</topology>
    </subcellularLocation>
</comment>
<dbReference type="Pfam" id="PF01529">
    <property type="entry name" value="DHHC"/>
    <property type="match status" value="1"/>
</dbReference>
<keyword evidence="3 7" id="KW-0812">Transmembrane</keyword>
<proteinExistence type="inferred from homology"/>
<evidence type="ECO:0000259" key="8">
    <source>
        <dbReference type="Pfam" id="PF01529"/>
    </source>
</evidence>
<dbReference type="EC" id="2.3.1.225" evidence="7"/>
<feature type="transmembrane region" description="Helical" evidence="7">
    <location>
        <begin position="104"/>
        <end position="122"/>
    </location>
</feature>
<evidence type="ECO:0000256" key="1">
    <source>
        <dbReference type="ARBA" id="ARBA00004141"/>
    </source>
</evidence>
<keyword evidence="6 7" id="KW-0012">Acyltransferase</keyword>
<dbReference type="GO" id="GO:0005794">
    <property type="term" value="C:Golgi apparatus"/>
    <property type="evidence" value="ECO:0007669"/>
    <property type="project" value="TreeGrafter"/>
</dbReference>
<evidence type="ECO:0000313" key="10">
    <source>
        <dbReference type="Proteomes" id="UP001221898"/>
    </source>
</evidence>
<evidence type="ECO:0000256" key="7">
    <source>
        <dbReference type="RuleBase" id="RU079119"/>
    </source>
</evidence>
<evidence type="ECO:0000256" key="2">
    <source>
        <dbReference type="ARBA" id="ARBA00022679"/>
    </source>
</evidence>
<keyword evidence="5 7" id="KW-0472">Membrane</keyword>
<dbReference type="EMBL" id="JAINUG010000002">
    <property type="protein sequence ID" value="KAJ8418166.1"/>
    <property type="molecule type" value="Genomic_DNA"/>
</dbReference>
<dbReference type="InterPro" id="IPR001594">
    <property type="entry name" value="Palmitoyltrfase_DHHC"/>
</dbReference>
<comment type="caution">
    <text evidence="9">The sequence shown here is derived from an EMBL/GenBank/DDBJ whole genome shotgun (WGS) entry which is preliminary data.</text>
</comment>
<feature type="transmembrane region" description="Helical" evidence="7">
    <location>
        <begin position="269"/>
        <end position="289"/>
    </location>
</feature>
<keyword evidence="2 7" id="KW-0808">Transferase</keyword>
<evidence type="ECO:0000256" key="6">
    <source>
        <dbReference type="ARBA" id="ARBA00023315"/>
    </source>
</evidence>
<feature type="transmembrane region" description="Helical" evidence="7">
    <location>
        <begin position="128"/>
        <end position="150"/>
    </location>
</feature>
<dbReference type="GO" id="GO:0005783">
    <property type="term" value="C:endoplasmic reticulum"/>
    <property type="evidence" value="ECO:0007669"/>
    <property type="project" value="TreeGrafter"/>
</dbReference>
<comment type="similarity">
    <text evidence="7">Belongs to the DHHC palmitoyltransferase family.</text>
</comment>
<dbReference type="AlphaFoldDB" id="A0AAD7X1Z6"/>
<organism evidence="9 10">
    <name type="scientific">Aldrovandia affinis</name>
    <dbReference type="NCBI Taxonomy" id="143900"/>
    <lineage>
        <taxon>Eukaryota</taxon>
        <taxon>Metazoa</taxon>
        <taxon>Chordata</taxon>
        <taxon>Craniata</taxon>
        <taxon>Vertebrata</taxon>
        <taxon>Euteleostomi</taxon>
        <taxon>Actinopterygii</taxon>
        <taxon>Neopterygii</taxon>
        <taxon>Teleostei</taxon>
        <taxon>Notacanthiformes</taxon>
        <taxon>Halosauridae</taxon>
        <taxon>Aldrovandia</taxon>
    </lineage>
</organism>